<comment type="caution">
    <text evidence="1">The sequence shown here is derived from an EMBL/GenBank/DDBJ whole genome shotgun (WGS) entry which is preliminary data.</text>
</comment>
<dbReference type="Gene3D" id="3.40.960.10">
    <property type="entry name" value="VSR Endonuclease"/>
    <property type="match status" value="1"/>
</dbReference>
<dbReference type="EMBL" id="MWDB01000040">
    <property type="protein sequence ID" value="OQB40554.1"/>
    <property type="molecule type" value="Genomic_DNA"/>
</dbReference>
<accession>A0A1V5ZKQ5</accession>
<protein>
    <submittedName>
        <fullName evidence="1">Uncharacterized protein</fullName>
    </submittedName>
</protein>
<gene>
    <name evidence="1" type="ORF">BWY04_01309</name>
</gene>
<reference evidence="1" key="1">
    <citation type="submission" date="2017-02" db="EMBL/GenBank/DDBJ databases">
        <title>Delving into the versatile metabolic prowess of the omnipresent phylum Bacteroidetes.</title>
        <authorList>
            <person name="Nobu M.K."/>
            <person name="Mei R."/>
            <person name="Narihiro T."/>
            <person name="Kuroda K."/>
            <person name="Liu W.-T."/>
        </authorList>
    </citation>
    <scope>NUCLEOTIDE SEQUENCE</scope>
    <source>
        <strain evidence="1">ADurb.Bin160</strain>
    </source>
</reference>
<name>A0A1V5ZKQ5_9BACT</name>
<proteinExistence type="predicted"/>
<dbReference type="Proteomes" id="UP000485621">
    <property type="component" value="Unassembled WGS sequence"/>
</dbReference>
<dbReference type="AlphaFoldDB" id="A0A1V5ZKQ5"/>
<sequence length="262" mass="31590">MRKFNKDVKPNEKKMYLTDTKISKAKEIWGDLYDYSKFEYKGTYFESTVICKEHGEFTIPPALHIKKMHPQGCPICSKINVKRNVEIQRKKTAKTTEQFIKQSKEKFDNQFDYSNTEYYNSNTKVRIKCNKCEEDYLVNPLQHLRFGCSKCNRTKSLKENLIRDYLKEKGVKYFWQYSFEDCVSKNKIPFDFYIPSMNTIIEYNGKHHYKYNAFLHNNDINKFYEQQERDNLKREFCDLNNIKLIEIAYDDNFFETMEAIFS</sequence>
<organism evidence="1">
    <name type="scientific">candidate division CPR1 bacterium ADurb.Bin160</name>
    <dbReference type="NCBI Taxonomy" id="1852826"/>
    <lineage>
        <taxon>Bacteria</taxon>
        <taxon>candidate division CPR1</taxon>
    </lineage>
</organism>
<evidence type="ECO:0000313" key="1">
    <source>
        <dbReference type="EMBL" id="OQB40554.1"/>
    </source>
</evidence>